<gene>
    <name evidence="1" type="ordered locus">Krad_1694</name>
</gene>
<dbReference type="Proteomes" id="UP000001116">
    <property type="component" value="Chromosome"/>
</dbReference>
<dbReference type="RefSeq" id="WP_011981681.1">
    <property type="nucleotide sequence ID" value="NC_009664.2"/>
</dbReference>
<dbReference type="AlphaFoldDB" id="A6W8P1"/>
<evidence type="ECO:0000313" key="2">
    <source>
        <dbReference type="Proteomes" id="UP000001116"/>
    </source>
</evidence>
<dbReference type="EMBL" id="CP000750">
    <property type="protein sequence ID" value="ABS03180.1"/>
    <property type="molecule type" value="Genomic_DNA"/>
</dbReference>
<sequence length="92" mass="10319">MALSQPDRKRDMDLLCYRHLRESEDVPAVTVGLGMALCRPCVLAALDEAVLAKRVAEEEIDAAIAQTVAEAERDTADAFERLRRPERPGWRL</sequence>
<proteinExistence type="predicted"/>
<reference evidence="2" key="1">
    <citation type="journal article" date="2008" name="PLoS ONE">
        <title>Survival in nuclear waste, extreme resistance, and potential applications gleaned from the genome sequence of Kineococcus radiotolerans SRS30216.</title>
        <authorList>
            <person name="Bagwell C.E."/>
            <person name="Bhat S."/>
            <person name="Hawkins G.M."/>
            <person name="Smith B.W."/>
            <person name="Biswas T."/>
            <person name="Hoover T.R."/>
            <person name="Saunders E."/>
            <person name="Han C.S."/>
            <person name="Tsodikov O.V."/>
            <person name="Shimkets L.J."/>
        </authorList>
    </citation>
    <scope>NUCLEOTIDE SEQUENCE [LARGE SCALE GENOMIC DNA]</scope>
    <source>
        <strain evidence="2">ATCC BAA-149 / DSM 14245 / SRS30216</strain>
    </source>
</reference>
<name>A6W8P1_KINRD</name>
<dbReference type="KEGG" id="kra:Krad_1694"/>
<accession>A6W8P1</accession>
<dbReference type="HOGENOM" id="CLU_2409371_0_0_11"/>
<evidence type="ECO:0000313" key="1">
    <source>
        <dbReference type="EMBL" id="ABS03180.1"/>
    </source>
</evidence>
<dbReference type="STRING" id="266940.Krad_1694"/>
<protein>
    <submittedName>
        <fullName evidence="1">Uncharacterized protein</fullName>
    </submittedName>
</protein>
<keyword evidence="2" id="KW-1185">Reference proteome</keyword>
<organism evidence="1 2">
    <name type="scientific">Kineococcus radiotolerans (strain ATCC BAA-149 / DSM 14245 / SRS30216)</name>
    <dbReference type="NCBI Taxonomy" id="266940"/>
    <lineage>
        <taxon>Bacteria</taxon>
        <taxon>Bacillati</taxon>
        <taxon>Actinomycetota</taxon>
        <taxon>Actinomycetes</taxon>
        <taxon>Kineosporiales</taxon>
        <taxon>Kineosporiaceae</taxon>
        <taxon>Kineococcus</taxon>
    </lineage>
</organism>